<keyword evidence="2" id="KW-1185">Reference proteome</keyword>
<dbReference type="KEGG" id="otk:C6570_09100"/>
<name>A0A2S0MEP4_9BURK</name>
<evidence type="ECO:0000313" key="2">
    <source>
        <dbReference type="Proteomes" id="UP000239709"/>
    </source>
</evidence>
<dbReference type="OrthoDB" id="8853192at2"/>
<dbReference type="AlphaFoldDB" id="A0A2S0MEP4"/>
<dbReference type="EMBL" id="CP027666">
    <property type="protein sequence ID" value="AVO34365.1"/>
    <property type="molecule type" value="Genomic_DNA"/>
</dbReference>
<dbReference type="RefSeq" id="WP_106702918.1">
    <property type="nucleotide sequence ID" value="NZ_CP027666.1"/>
</dbReference>
<accession>A0A2S0MEP4</accession>
<organism evidence="1 2">
    <name type="scientific">Ottowia oryzae</name>
    <dbReference type="NCBI Taxonomy" id="2109914"/>
    <lineage>
        <taxon>Bacteria</taxon>
        <taxon>Pseudomonadati</taxon>
        <taxon>Pseudomonadota</taxon>
        <taxon>Betaproteobacteria</taxon>
        <taxon>Burkholderiales</taxon>
        <taxon>Comamonadaceae</taxon>
        <taxon>Ottowia</taxon>
    </lineage>
</organism>
<evidence type="ECO:0000313" key="1">
    <source>
        <dbReference type="EMBL" id="AVO34365.1"/>
    </source>
</evidence>
<evidence type="ECO:0008006" key="3">
    <source>
        <dbReference type="Google" id="ProtNLM"/>
    </source>
</evidence>
<protein>
    <recommendedName>
        <fullName evidence="3">Metal transporter</fullName>
    </recommendedName>
</protein>
<sequence length="124" mass="13191">MQSSARDLDWVICLLAAGMGTAARQTPPSAGGEASSRVLTRAVVRSLPGPAEPNTLRLKVLPRGKLPFTTIAFGLARPELAQGIQVGDEVGFIAERTEAGNTIVRLRKLAPCVRFQPCPAVRDD</sequence>
<dbReference type="Proteomes" id="UP000239709">
    <property type="component" value="Chromosome"/>
</dbReference>
<proteinExistence type="predicted"/>
<reference evidence="1 2" key="1">
    <citation type="submission" date="2018-03" db="EMBL/GenBank/DDBJ databases">
        <title>Genome sequencing of Ottowia sp.</title>
        <authorList>
            <person name="Kim S.-J."/>
            <person name="Heo J."/>
            <person name="Kwon S.-W."/>
        </authorList>
    </citation>
    <scope>NUCLEOTIDE SEQUENCE [LARGE SCALE GENOMIC DNA]</scope>
    <source>
        <strain evidence="1 2">KADR8-3</strain>
    </source>
</reference>
<gene>
    <name evidence="1" type="ORF">C6570_09100</name>
</gene>